<dbReference type="InterPro" id="IPR020846">
    <property type="entry name" value="MFS_dom"/>
</dbReference>
<dbReference type="EMBL" id="JBBYXI010000002">
    <property type="protein sequence ID" value="MEN3930414.1"/>
    <property type="molecule type" value="Genomic_DNA"/>
</dbReference>
<dbReference type="Gene3D" id="1.20.1720.10">
    <property type="entry name" value="Multidrug resistance protein D"/>
    <property type="match status" value="1"/>
</dbReference>
<evidence type="ECO:0000256" key="2">
    <source>
        <dbReference type="ARBA" id="ARBA00022448"/>
    </source>
</evidence>
<evidence type="ECO:0000256" key="7">
    <source>
        <dbReference type="SAM" id="Phobius"/>
    </source>
</evidence>
<protein>
    <submittedName>
        <fullName evidence="9">MFS transporter</fullName>
    </submittedName>
</protein>
<keyword evidence="3" id="KW-1003">Cell membrane</keyword>
<feature type="transmembrane region" description="Helical" evidence="7">
    <location>
        <begin position="75"/>
        <end position="94"/>
    </location>
</feature>
<dbReference type="PROSITE" id="PS50850">
    <property type="entry name" value="MFS"/>
    <property type="match status" value="1"/>
</dbReference>
<feature type="transmembrane region" description="Helical" evidence="7">
    <location>
        <begin position="395"/>
        <end position="416"/>
    </location>
</feature>
<dbReference type="Gene3D" id="1.20.1250.20">
    <property type="entry name" value="MFS general substrate transporter like domains"/>
    <property type="match status" value="1"/>
</dbReference>
<dbReference type="RefSeq" id="WP_346336425.1">
    <property type="nucleotide sequence ID" value="NZ_JBBYXI010000002.1"/>
</dbReference>
<feature type="transmembrane region" description="Helical" evidence="7">
    <location>
        <begin position="352"/>
        <end position="374"/>
    </location>
</feature>
<feature type="transmembrane region" description="Helical" evidence="7">
    <location>
        <begin position="297"/>
        <end position="320"/>
    </location>
</feature>
<dbReference type="PANTHER" id="PTHR42718">
    <property type="entry name" value="MAJOR FACILITATOR SUPERFAMILY MULTIDRUG TRANSPORTER MFSC"/>
    <property type="match status" value="1"/>
</dbReference>
<dbReference type="SUPFAM" id="SSF103473">
    <property type="entry name" value="MFS general substrate transporter"/>
    <property type="match status" value="1"/>
</dbReference>
<comment type="caution">
    <text evidence="9">The sequence shown here is derived from an EMBL/GenBank/DDBJ whole genome shotgun (WGS) entry which is preliminary data.</text>
</comment>
<dbReference type="CDD" id="cd17321">
    <property type="entry name" value="MFS_MMR_MDR_like"/>
    <property type="match status" value="1"/>
</dbReference>
<evidence type="ECO:0000256" key="5">
    <source>
        <dbReference type="ARBA" id="ARBA00022989"/>
    </source>
</evidence>
<accession>A0ABV0BHI1</accession>
<evidence type="ECO:0000256" key="1">
    <source>
        <dbReference type="ARBA" id="ARBA00004651"/>
    </source>
</evidence>
<feature type="transmembrane region" description="Helical" evidence="7">
    <location>
        <begin position="100"/>
        <end position="121"/>
    </location>
</feature>
<keyword evidence="10" id="KW-1185">Reference proteome</keyword>
<feature type="transmembrane region" description="Helical" evidence="7">
    <location>
        <begin position="133"/>
        <end position="153"/>
    </location>
</feature>
<keyword evidence="2" id="KW-0813">Transport</keyword>
<dbReference type="PRINTS" id="PR01036">
    <property type="entry name" value="TCRTETB"/>
</dbReference>
<comment type="subcellular location">
    <subcellularLocation>
        <location evidence="1">Cell membrane</location>
        <topology evidence="1">Multi-pass membrane protein</topology>
    </subcellularLocation>
</comment>
<feature type="transmembrane region" description="Helical" evidence="7">
    <location>
        <begin position="224"/>
        <end position="243"/>
    </location>
</feature>
<dbReference type="Proteomes" id="UP001418637">
    <property type="component" value="Unassembled WGS sequence"/>
</dbReference>
<feature type="domain" description="Major facilitator superfamily (MFS) profile" evidence="8">
    <location>
        <begin position="9"/>
        <end position="491"/>
    </location>
</feature>
<evidence type="ECO:0000313" key="9">
    <source>
        <dbReference type="EMBL" id="MEN3930414.1"/>
    </source>
</evidence>
<feature type="transmembrane region" description="Helical" evidence="7">
    <location>
        <begin position="7"/>
        <end position="31"/>
    </location>
</feature>
<keyword evidence="5 7" id="KW-1133">Transmembrane helix</keyword>
<evidence type="ECO:0000256" key="6">
    <source>
        <dbReference type="ARBA" id="ARBA00023136"/>
    </source>
</evidence>
<feature type="transmembrane region" description="Helical" evidence="7">
    <location>
        <begin position="255"/>
        <end position="277"/>
    </location>
</feature>
<dbReference type="InterPro" id="IPR036259">
    <property type="entry name" value="MFS_trans_sf"/>
</dbReference>
<name>A0ABV0BHI1_9HYPH</name>
<proteinExistence type="predicted"/>
<evidence type="ECO:0000259" key="8">
    <source>
        <dbReference type="PROSITE" id="PS50850"/>
    </source>
</evidence>
<evidence type="ECO:0000256" key="4">
    <source>
        <dbReference type="ARBA" id="ARBA00022692"/>
    </source>
</evidence>
<dbReference type="InterPro" id="IPR011701">
    <property type="entry name" value="MFS"/>
</dbReference>
<feature type="transmembrane region" description="Helical" evidence="7">
    <location>
        <begin position="197"/>
        <end position="218"/>
    </location>
</feature>
<organism evidence="9 10">
    <name type="scientific">Hohaiivirga grylli</name>
    <dbReference type="NCBI Taxonomy" id="3133970"/>
    <lineage>
        <taxon>Bacteria</taxon>
        <taxon>Pseudomonadati</taxon>
        <taxon>Pseudomonadota</taxon>
        <taxon>Alphaproteobacteria</taxon>
        <taxon>Hyphomicrobiales</taxon>
        <taxon>Methylobacteriaceae</taxon>
        <taxon>Hohaiivirga</taxon>
    </lineage>
</organism>
<feature type="transmembrane region" description="Helical" evidence="7">
    <location>
        <begin position="327"/>
        <end position="346"/>
    </location>
</feature>
<evidence type="ECO:0000313" key="10">
    <source>
        <dbReference type="Proteomes" id="UP001418637"/>
    </source>
</evidence>
<feature type="transmembrane region" description="Helical" evidence="7">
    <location>
        <begin position="464"/>
        <end position="488"/>
    </location>
</feature>
<sequence length="491" mass="52377">MFISKRWLNLAIVSSALFLIVVDITVLYTALPRITHDLSATASEKLWIVNAYGLVVAGLLPGTGSLSDRVGHRRMFLIGLVIFGFASIMAAYAFNPEILIIARVVLAIGAAVMMPATLSIIRLTFKSEQEQSVAFGIWSSVASGGAAIGPVFGGFLLSYFWWGSVFLVNVPVVIIAFVMTLWIVPEHQGNKQRKWDMVSSFQIMITLVALVYLIKAIGMGNASSLTIIASAGIFLFAGSLFLMRQRKSEERLIDASLFCDVRFTAGVGAALMASLAMSGVELVFTQRLQLVLELTPLQAGFVILPLPIAAFVAGPLSGYLMTRLGGLFIMWSGLLVTALGLLILWMTYDGYMVGQALAMLILGFGIGAAMTAASGSIMMYAPKDKAGMAASVQEVSFEFGGALGIAILGSLMTAFYSASLTLSNAGAISAKVFDSLDQALMISETLDTDMAETLLREARGAFDASFSLVIIVALGLTVITACAVMWAARRQ</sequence>
<gene>
    <name evidence="9" type="ORF">WJT86_04965</name>
</gene>
<dbReference type="PANTHER" id="PTHR42718:SF47">
    <property type="entry name" value="METHYL VIOLOGEN RESISTANCE PROTEIN SMVA"/>
    <property type="match status" value="1"/>
</dbReference>
<feature type="transmembrane region" description="Helical" evidence="7">
    <location>
        <begin position="46"/>
        <end position="63"/>
    </location>
</feature>
<evidence type="ECO:0000256" key="3">
    <source>
        <dbReference type="ARBA" id="ARBA00022475"/>
    </source>
</evidence>
<keyword evidence="6 7" id="KW-0472">Membrane</keyword>
<dbReference type="Pfam" id="PF07690">
    <property type="entry name" value="MFS_1"/>
    <property type="match status" value="1"/>
</dbReference>
<keyword evidence="4 7" id="KW-0812">Transmembrane</keyword>
<feature type="transmembrane region" description="Helical" evidence="7">
    <location>
        <begin position="159"/>
        <end position="185"/>
    </location>
</feature>
<reference evidence="9 10" key="1">
    <citation type="submission" date="2024-04" db="EMBL/GenBank/DDBJ databases">
        <title>A novel species isolated from cricket.</title>
        <authorList>
            <person name="Wang H.-C."/>
        </authorList>
    </citation>
    <scope>NUCLEOTIDE SEQUENCE [LARGE SCALE GENOMIC DNA]</scope>
    <source>
        <strain evidence="9 10">WL0021</strain>
    </source>
</reference>